<protein>
    <submittedName>
        <fullName evidence="3">DNA/RNA polymerase</fullName>
    </submittedName>
</protein>
<keyword evidence="4" id="KW-1185">Reference proteome</keyword>
<dbReference type="Gene3D" id="3.40.1170.60">
    <property type="match status" value="1"/>
</dbReference>
<dbReference type="InterPro" id="IPR043128">
    <property type="entry name" value="Rev_trsase/Diguanyl_cyclase"/>
</dbReference>
<name>A0A9P4HYK3_9PEZI</name>
<reference evidence="3" key="1">
    <citation type="journal article" date="2020" name="Stud. Mycol.">
        <title>101 Dothideomycetes genomes: a test case for predicting lifestyles and emergence of pathogens.</title>
        <authorList>
            <person name="Haridas S."/>
            <person name="Albert R."/>
            <person name="Binder M."/>
            <person name="Bloem J."/>
            <person name="Labutti K."/>
            <person name="Salamov A."/>
            <person name="Andreopoulos B."/>
            <person name="Baker S."/>
            <person name="Barry K."/>
            <person name="Bills G."/>
            <person name="Bluhm B."/>
            <person name="Cannon C."/>
            <person name="Castanera R."/>
            <person name="Culley D."/>
            <person name="Daum C."/>
            <person name="Ezra D."/>
            <person name="Gonzalez J."/>
            <person name="Henrissat B."/>
            <person name="Kuo A."/>
            <person name="Liang C."/>
            <person name="Lipzen A."/>
            <person name="Lutzoni F."/>
            <person name="Magnuson J."/>
            <person name="Mondo S."/>
            <person name="Nolan M."/>
            <person name="Ohm R."/>
            <person name="Pangilinan J."/>
            <person name="Park H.-J."/>
            <person name="Ramirez L."/>
            <person name="Alfaro M."/>
            <person name="Sun H."/>
            <person name="Tritt A."/>
            <person name="Yoshinaga Y."/>
            <person name="Zwiers L.-H."/>
            <person name="Turgeon B."/>
            <person name="Goodwin S."/>
            <person name="Spatafora J."/>
            <person name="Crous P."/>
            <person name="Grigoriev I."/>
        </authorList>
    </citation>
    <scope>NUCLEOTIDE SEQUENCE</scope>
    <source>
        <strain evidence="3">CBS 121410</strain>
    </source>
</reference>
<evidence type="ECO:0000313" key="3">
    <source>
        <dbReference type="EMBL" id="KAF2089843.1"/>
    </source>
</evidence>
<comment type="caution">
    <text evidence="3">The sequence shown here is derived from an EMBL/GenBank/DDBJ whole genome shotgun (WGS) entry which is preliminary data.</text>
</comment>
<dbReference type="SUPFAM" id="SSF56672">
    <property type="entry name" value="DNA/RNA polymerases"/>
    <property type="match status" value="1"/>
</dbReference>
<evidence type="ECO:0000259" key="2">
    <source>
        <dbReference type="PROSITE" id="PS50173"/>
    </source>
</evidence>
<dbReference type="InterPro" id="IPR043502">
    <property type="entry name" value="DNA/RNA_pol_sf"/>
</dbReference>
<dbReference type="GO" id="GO:0006281">
    <property type="term" value="P:DNA repair"/>
    <property type="evidence" value="ECO:0007669"/>
    <property type="project" value="InterPro"/>
</dbReference>
<dbReference type="EMBL" id="ML978713">
    <property type="protein sequence ID" value="KAF2089843.1"/>
    <property type="molecule type" value="Genomic_DNA"/>
</dbReference>
<dbReference type="GO" id="GO:0003684">
    <property type="term" value="F:damaged DNA binding"/>
    <property type="evidence" value="ECO:0007669"/>
    <property type="project" value="InterPro"/>
</dbReference>
<dbReference type="FunFam" id="3.40.1170.60:FF:000006">
    <property type="entry name" value="DNA polymerase iota"/>
    <property type="match status" value="1"/>
</dbReference>
<feature type="region of interest" description="Disordered" evidence="1">
    <location>
        <begin position="369"/>
        <end position="426"/>
    </location>
</feature>
<dbReference type="PANTHER" id="PTHR46404:SF1">
    <property type="entry name" value="DNA POLYMERASE IOTA"/>
    <property type="match status" value="1"/>
</dbReference>
<feature type="compositionally biased region" description="Polar residues" evidence="1">
    <location>
        <begin position="376"/>
        <end position="388"/>
    </location>
</feature>
<dbReference type="GO" id="GO:0070987">
    <property type="term" value="P:error-free translesion synthesis"/>
    <property type="evidence" value="ECO:0007669"/>
    <property type="project" value="UniProtKB-ARBA"/>
</dbReference>
<evidence type="ECO:0000256" key="1">
    <source>
        <dbReference type="SAM" id="MobiDB-lite"/>
    </source>
</evidence>
<organism evidence="3 4">
    <name type="scientific">Saccharata proteae CBS 121410</name>
    <dbReference type="NCBI Taxonomy" id="1314787"/>
    <lineage>
        <taxon>Eukaryota</taxon>
        <taxon>Fungi</taxon>
        <taxon>Dikarya</taxon>
        <taxon>Ascomycota</taxon>
        <taxon>Pezizomycotina</taxon>
        <taxon>Dothideomycetes</taxon>
        <taxon>Dothideomycetes incertae sedis</taxon>
        <taxon>Botryosphaeriales</taxon>
        <taxon>Saccharataceae</taxon>
        <taxon>Saccharata</taxon>
    </lineage>
</organism>
<accession>A0A9P4HYK3</accession>
<feature type="non-terminal residue" evidence="3">
    <location>
        <position position="567"/>
    </location>
</feature>
<evidence type="ECO:0000313" key="4">
    <source>
        <dbReference type="Proteomes" id="UP000799776"/>
    </source>
</evidence>
<gene>
    <name evidence="3" type="ORF">K490DRAFT_8081</name>
</gene>
<feature type="non-terminal residue" evidence="3">
    <location>
        <position position="1"/>
    </location>
</feature>
<dbReference type="Proteomes" id="UP000799776">
    <property type="component" value="Unassembled WGS sequence"/>
</dbReference>
<dbReference type="InterPro" id="IPR001126">
    <property type="entry name" value="UmuC"/>
</dbReference>
<dbReference type="GO" id="GO:0003887">
    <property type="term" value="F:DNA-directed DNA polymerase activity"/>
    <property type="evidence" value="ECO:0007669"/>
    <property type="project" value="TreeGrafter"/>
</dbReference>
<dbReference type="PANTHER" id="PTHR46404">
    <property type="entry name" value="DNA POLYMERASE IOTA"/>
    <property type="match status" value="1"/>
</dbReference>
<dbReference type="Pfam" id="PF00817">
    <property type="entry name" value="IMS"/>
    <property type="match status" value="1"/>
</dbReference>
<dbReference type="OrthoDB" id="447129at2759"/>
<dbReference type="Gene3D" id="3.30.1490.100">
    <property type="entry name" value="DNA polymerase, Y-family, little finger domain"/>
    <property type="match status" value="1"/>
</dbReference>
<dbReference type="Gene3D" id="1.10.150.20">
    <property type="entry name" value="5' to 3' exonuclease, C-terminal subdomain"/>
    <property type="match status" value="1"/>
</dbReference>
<dbReference type="PROSITE" id="PS50173">
    <property type="entry name" value="UMUC"/>
    <property type="match status" value="1"/>
</dbReference>
<feature type="compositionally biased region" description="Low complexity" evidence="1">
    <location>
        <begin position="399"/>
        <end position="414"/>
    </location>
</feature>
<sequence>LCHQDYDAFYATCFEVENPALRSLPLAVQQKQILVTCNYEARRRGLHKLQLIKEAKQNCPDLIVVLGEDLSRFRAYSKALYSFLRAFSWNNKVERLGFDEVFLDVTDIVEYNVTLINPNDPTGSFFHLSRNDPTRGFPFDASVVAGDTYEPIRAENRPSAQEDLHRRLRVGSHLARFMRTELHGHHGFTATIGISSSKLLAKLVGNLHKPNGQTTLLPPYVGDGDAETNVSTFIDSHDIGKMPGIGFKLAQKLRAFILSRPPAISSGCVHGRTEENVTVKDVRTHPSVTPASLENLLQGPGSPHGIGAKIWNLLHGIDDAEVRPAREVPRQISIEDSYIKLNTIEDVVRELGLLATSLLKRMRLDLLDRDDDDVDSTPTTKTGNNERQPNAAPPPNTPAPTFLARPRTLRLTTRPRPPPLPTGVRPRSFARISRSAPLPAFVFSLTDSIDILAKRLVTEALLPLFRKLHPERDWDLSLVNVCMTNMDVVSGRGRGRGLGDWIRRGSEDFLCPSTQESGLTDLTPVEHGCWDEGDWVEEEEDGDELPRCVVCGAHMPAWAMAAHERFH</sequence>
<feature type="domain" description="UmuC" evidence="2">
    <location>
        <begin position="1"/>
        <end position="246"/>
    </location>
</feature>
<proteinExistence type="predicted"/>
<dbReference type="AlphaFoldDB" id="A0A9P4HYK3"/>
<dbReference type="Gene3D" id="3.30.70.270">
    <property type="match status" value="1"/>
</dbReference>
<dbReference type="InterPro" id="IPR036775">
    <property type="entry name" value="DNA_pol_Y-fam_lit_finger_sf"/>
</dbReference>